<reference evidence="2" key="1">
    <citation type="submission" date="2017-08" db="EMBL/GenBank/DDBJ databases">
        <authorList>
            <person name="Cuomo C."/>
            <person name="Billmyre B."/>
            <person name="Heitman J."/>
        </authorList>
    </citation>
    <scope>NUCLEOTIDE SEQUENCE</scope>
    <source>
        <strain evidence="2">CBS 12478</strain>
    </source>
</reference>
<name>A0AAJ8LHH8_9TREE</name>
<keyword evidence="3" id="KW-1185">Reference proteome</keyword>
<proteinExistence type="predicted"/>
<accession>A0AAJ8LHH8</accession>
<dbReference type="EMBL" id="CP144053">
    <property type="protein sequence ID" value="WWD17400.1"/>
    <property type="molecule type" value="Genomic_DNA"/>
</dbReference>
<protein>
    <recommendedName>
        <fullName evidence="4">F-box domain-containing protein</fullName>
    </recommendedName>
</protein>
<dbReference type="RefSeq" id="XP_031857559.2">
    <property type="nucleotide sequence ID" value="XM_032008136.2"/>
</dbReference>
<feature type="region of interest" description="Disordered" evidence="1">
    <location>
        <begin position="63"/>
        <end position="112"/>
    </location>
</feature>
<organism evidence="2 3">
    <name type="scientific">Kwoniella shandongensis</name>
    <dbReference type="NCBI Taxonomy" id="1734106"/>
    <lineage>
        <taxon>Eukaryota</taxon>
        <taxon>Fungi</taxon>
        <taxon>Dikarya</taxon>
        <taxon>Basidiomycota</taxon>
        <taxon>Agaricomycotina</taxon>
        <taxon>Tremellomycetes</taxon>
        <taxon>Tremellales</taxon>
        <taxon>Cryptococcaceae</taxon>
        <taxon>Kwoniella</taxon>
    </lineage>
</organism>
<evidence type="ECO:0008006" key="4">
    <source>
        <dbReference type="Google" id="ProtNLM"/>
    </source>
</evidence>
<reference evidence="2" key="2">
    <citation type="submission" date="2024-01" db="EMBL/GenBank/DDBJ databases">
        <title>Comparative genomics of Cryptococcus and Kwoniella reveals pathogenesis evolution and contrasting modes of karyotype evolution via chromosome fusion or intercentromeric recombination.</title>
        <authorList>
            <person name="Coelho M.A."/>
            <person name="David-Palma M."/>
            <person name="Shea T."/>
            <person name="Bowers K."/>
            <person name="McGinley-Smith S."/>
            <person name="Mohammad A.W."/>
            <person name="Gnirke A."/>
            <person name="Yurkov A.M."/>
            <person name="Nowrousian M."/>
            <person name="Sun S."/>
            <person name="Cuomo C.A."/>
            <person name="Heitman J."/>
        </authorList>
    </citation>
    <scope>NUCLEOTIDE SEQUENCE</scope>
    <source>
        <strain evidence="2">CBS 12478</strain>
    </source>
</reference>
<dbReference type="GeneID" id="43592308"/>
<dbReference type="Proteomes" id="UP000322225">
    <property type="component" value="Chromosome 3"/>
</dbReference>
<dbReference type="KEGG" id="ksn:43592308"/>
<dbReference type="AlphaFoldDB" id="A0AAJ8LHH8"/>
<evidence type="ECO:0000313" key="3">
    <source>
        <dbReference type="Proteomes" id="UP000322225"/>
    </source>
</evidence>
<evidence type="ECO:0000313" key="2">
    <source>
        <dbReference type="EMBL" id="WWD17400.1"/>
    </source>
</evidence>
<evidence type="ECO:0000256" key="1">
    <source>
        <dbReference type="SAM" id="MobiDB-lite"/>
    </source>
</evidence>
<sequence length="522" mass="59598">MFIHPSCSQARTSTVEVDSTIPFYTANAAFQRHFHSLSSPLHRYGERSQSRVRISSRVESLIGGRSTDSIKTPSDMPDQMTTTGRKRPRSSLPDTISNNPVTTLPSHPSQTKRQRIFAPLNIPTEVLNIIASYSDLPTLGAMMTVSQDVYNIAAPYLYDTITITTEKAAKIFMGTATTPRDFRKRRSHTSYRPTSCSRREVPLWPEVPIESDDESDDEPAWYEVSGPSQIVDYPSRESITRKLALFRHTRRLIVESIPSTSVSTDLAAIRTAGPLWDNQLVFPLTKIICFSQTASWQFADWYDRHLVRLHPFGIALRNWMRPAHSCITYPYVTEANIHAYNTARLGHRAGYIPESALKSRKELIRFRLKNFLESVIPRPPDYLPLVSKTRTFHNVRHVQYYFRNGSTRLFMTTCSCTGRHPSAGCLQHVDMQRRLQQMHEIADHRASERRTCNKWELPVADKEIEFIVPLADATHLEDVGSEWRKIDGETSRQTPNWSSNEFKMTTWDEAALCVCCGSKEGI</sequence>
<gene>
    <name evidence="2" type="ORF">CI109_101841</name>
</gene>
<feature type="compositionally biased region" description="Polar residues" evidence="1">
    <location>
        <begin position="92"/>
        <end position="109"/>
    </location>
</feature>